<evidence type="ECO:0000256" key="6">
    <source>
        <dbReference type="SAM" id="MobiDB-lite"/>
    </source>
</evidence>
<feature type="region of interest" description="Disordered" evidence="6">
    <location>
        <begin position="1"/>
        <end position="33"/>
    </location>
</feature>
<dbReference type="SUPFAM" id="SSF46600">
    <property type="entry name" value="C-terminal UvrC-binding domain of UvrB"/>
    <property type="match status" value="1"/>
</dbReference>
<evidence type="ECO:0000256" key="5">
    <source>
        <dbReference type="ARBA" id="ARBA00023204"/>
    </source>
</evidence>
<dbReference type="HAMAP" id="MF_00203">
    <property type="entry name" value="UvrC"/>
    <property type="match status" value="1"/>
</dbReference>
<dbReference type="Pfam" id="PF08459">
    <property type="entry name" value="UvrC_RNaseH_dom"/>
    <property type="match status" value="1"/>
</dbReference>
<feature type="domain" description="UvrC family homology region profile" evidence="9">
    <location>
        <begin position="297"/>
        <end position="504"/>
    </location>
</feature>
<dbReference type="EMBL" id="VSSQ01000010">
    <property type="protein sequence ID" value="MPL59752.1"/>
    <property type="molecule type" value="Genomic_DNA"/>
</dbReference>
<evidence type="ECO:0000313" key="10">
    <source>
        <dbReference type="EMBL" id="MPL59752.1"/>
    </source>
</evidence>
<dbReference type="GO" id="GO:0009380">
    <property type="term" value="C:excinuclease repair complex"/>
    <property type="evidence" value="ECO:0007669"/>
    <property type="project" value="InterPro"/>
</dbReference>
<evidence type="ECO:0000256" key="3">
    <source>
        <dbReference type="ARBA" id="ARBA00022769"/>
    </source>
</evidence>
<keyword evidence="2" id="KW-0227">DNA damage</keyword>
<evidence type="ECO:0000256" key="1">
    <source>
        <dbReference type="ARBA" id="ARBA00022490"/>
    </source>
</evidence>
<dbReference type="GO" id="GO:0006289">
    <property type="term" value="P:nucleotide-excision repair"/>
    <property type="evidence" value="ECO:0007669"/>
    <property type="project" value="InterPro"/>
</dbReference>
<dbReference type="InterPro" id="IPR050066">
    <property type="entry name" value="UvrABC_protein_C"/>
</dbReference>
<dbReference type="PANTHER" id="PTHR30562">
    <property type="entry name" value="UVRC/OXIDOREDUCTASE"/>
    <property type="match status" value="1"/>
</dbReference>
<gene>
    <name evidence="10" type="primary">uvrC_2</name>
    <name evidence="10" type="ORF">SDC9_05307</name>
</gene>
<dbReference type="NCBIfam" id="TIGR00194">
    <property type="entry name" value="uvrC"/>
    <property type="match status" value="1"/>
</dbReference>
<feature type="compositionally biased region" description="Basic and acidic residues" evidence="6">
    <location>
        <begin position="1"/>
        <end position="12"/>
    </location>
</feature>
<evidence type="ECO:0000259" key="7">
    <source>
        <dbReference type="PROSITE" id="PS50151"/>
    </source>
</evidence>
<dbReference type="PROSITE" id="PS50164">
    <property type="entry name" value="GIY_YIG"/>
    <property type="match status" value="1"/>
</dbReference>
<feature type="domain" description="UVR" evidence="7">
    <location>
        <begin position="232"/>
        <end position="267"/>
    </location>
</feature>
<dbReference type="InterPro" id="IPR047296">
    <property type="entry name" value="GIY-YIG_UvrC_Cho"/>
</dbReference>
<dbReference type="InterPro" id="IPR001162">
    <property type="entry name" value="UvrC_RNase_H_dom"/>
</dbReference>
<dbReference type="Pfam" id="PF02151">
    <property type="entry name" value="UVR"/>
    <property type="match status" value="1"/>
</dbReference>
<organism evidence="10">
    <name type="scientific">bioreactor metagenome</name>
    <dbReference type="NCBI Taxonomy" id="1076179"/>
    <lineage>
        <taxon>unclassified sequences</taxon>
        <taxon>metagenomes</taxon>
        <taxon>ecological metagenomes</taxon>
    </lineage>
</organism>
<dbReference type="FunFam" id="3.40.1440.10:FF:000001">
    <property type="entry name" value="UvrABC system protein C"/>
    <property type="match status" value="1"/>
</dbReference>
<keyword evidence="1" id="KW-0963">Cytoplasm</keyword>
<keyword evidence="5" id="KW-0234">DNA repair</keyword>
<feature type="domain" description="GIY-YIG" evidence="8">
    <location>
        <begin position="48"/>
        <end position="125"/>
    </location>
</feature>
<dbReference type="InterPro" id="IPR038476">
    <property type="entry name" value="UvrC_RNase_H_dom_sf"/>
</dbReference>
<dbReference type="Pfam" id="PF22920">
    <property type="entry name" value="UvrC_RNaseH"/>
    <property type="match status" value="1"/>
</dbReference>
<dbReference type="InterPro" id="IPR004791">
    <property type="entry name" value="UvrC"/>
</dbReference>
<dbReference type="InterPro" id="IPR035901">
    <property type="entry name" value="GIY-YIG_endonuc_sf"/>
</dbReference>
<evidence type="ECO:0000256" key="2">
    <source>
        <dbReference type="ARBA" id="ARBA00022763"/>
    </source>
</evidence>
<comment type="caution">
    <text evidence="10">The sequence shown here is derived from an EMBL/GenBank/DDBJ whole genome shotgun (WGS) entry which is preliminary data.</text>
</comment>
<dbReference type="Pfam" id="PF14520">
    <property type="entry name" value="HHH_5"/>
    <property type="match status" value="1"/>
</dbReference>
<dbReference type="InterPro" id="IPR010994">
    <property type="entry name" value="RuvA_2-like"/>
</dbReference>
<dbReference type="InterPro" id="IPR001943">
    <property type="entry name" value="UVR_dom"/>
</dbReference>
<dbReference type="Pfam" id="PF01541">
    <property type="entry name" value="GIY-YIG"/>
    <property type="match status" value="1"/>
</dbReference>
<dbReference type="Gene3D" id="1.10.150.20">
    <property type="entry name" value="5' to 3' exonuclease, C-terminal subdomain"/>
    <property type="match status" value="1"/>
</dbReference>
<sequence length="633" mass="70513">MSKIKDEARKPPVTEAPAGEIPGKGTQAEESPAARNARFRALARQAPESPGVYVMRDRTGAIIYVGKAKILKNRLSSYFSGRKDIKTRHLVSRVESIEWILAGSEYEALLIENNLIKEHNPKYNINLKDGKTYPSIRITAEEYPRVFRTRRIIDDGSEYYGPFPSAETIDIYLELIKKLFPLRRCVTMRPRETPCMYYHIGRCPGPCAGKISREDYMARVGQIRKLLSGETADLAADLKTKMEEAALAFRFEEAARLRDAMRAVEQFVGRSNAQDFDKSARDYLAWHCDGDLISFVVFSMREGKLKGRDSFVSPLYSDEPEALQSFLATYYSAERLPPPSVFSMKKLESKTLVKYFKSQLGVTVRLLSPKEQRHAASMNLAAQNAREELIKRRRELGDRNALAELKSALGLSALPVRIEGFDIAQLAGKHTVASLVSFKNGIPDKKNYRYFRIRSLRGSVDDFGAIREAVARRYTRLINEEAELPDLILVDGGAGQVSAAEEVLREIGLDCDLAGLAKKNEELYLPGRLGPVVLPKDSPALRVLVAVRDETHRFATGLSRKLREKDLRFSALSSVKGIGAARSKKLIKAFGSLEGIAAADTASLAKAAGISQETALLVKERAIGSYGHRKTGY</sequence>
<dbReference type="SUPFAM" id="SSF82771">
    <property type="entry name" value="GIY-YIG endonuclease"/>
    <property type="match status" value="1"/>
</dbReference>
<evidence type="ECO:0000256" key="4">
    <source>
        <dbReference type="ARBA" id="ARBA00022881"/>
    </source>
</evidence>
<protein>
    <submittedName>
        <fullName evidence="10">UvrABC system protein C</fullName>
    </submittedName>
</protein>
<reference evidence="10" key="1">
    <citation type="submission" date="2019-08" db="EMBL/GenBank/DDBJ databases">
        <authorList>
            <person name="Kucharzyk K."/>
            <person name="Murdoch R.W."/>
            <person name="Higgins S."/>
            <person name="Loffler F."/>
        </authorList>
    </citation>
    <scope>NUCLEOTIDE SEQUENCE</scope>
</reference>
<keyword evidence="3" id="KW-0228">DNA excision</keyword>
<name>A0A644T0S8_9ZZZZ</name>
<dbReference type="CDD" id="cd10434">
    <property type="entry name" value="GIY-YIG_UvrC_Cho"/>
    <property type="match status" value="1"/>
</dbReference>
<dbReference type="Gene3D" id="4.10.860.10">
    <property type="entry name" value="UVR domain"/>
    <property type="match status" value="1"/>
</dbReference>
<dbReference type="SMART" id="SM00465">
    <property type="entry name" value="GIYc"/>
    <property type="match status" value="1"/>
</dbReference>
<proteinExistence type="inferred from homology"/>
<dbReference type="Gene3D" id="3.40.1440.10">
    <property type="entry name" value="GIY-YIG endonuclease"/>
    <property type="match status" value="1"/>
</dbReference>
<dbReference type="PANTHER" id="PTHR30562:SF1">
    <property type="entry name" value="UVRABC SYSTEM PROTEIN C"/>
    <property type="match status" value="1"/>
</dbReference>
<dbReference type="InterPro" id="IPR036876">
    <property type="entry name" value="UVR_dom_sf"/>
</dbReference>
<evidence type="ECO:0000259" key="8">
    <source>
        <dbReference type="PROSITE" id="PS50164"/>
    </source>
</evidence>
<dbReference type="PROSITE" id="PS50165">
    <property type="entry name" value="UVRC"/>
    <property type="match status" value="1"/>
</dbReference>
<evidence type="ECO:0000259" key="9">
    <source>
        <dbReference type="PROSITE" id="PS50165"/>
    </source>
</evidence>
<accession>A0A644T0S8</accession>
<dbReference type="AlphaFoldDB" id="A0A644T0S8"/>
<dbReference type="GO" id="GO:0009381">
    <property type="term" value="F:excinuclease ABC activity"/>
    <property type="evidence" value="ECO:0007669"/>
    <property type="project" value="InterPro"/>
</dbReference>
<dbReference type="Gene3D" id="3.30.420.340">
    <property type="entry name" value="UvrC, RNAse H endonuclease domain"/>
    <property type="match status" value="1"/>
</dbReference>
<keyword evidence="4" id="KW-0267">Excision nuclease</keyword>
<dbReference type="PROSITE" id="PS50151">
    <property type="entry name" value="UVR"/>
    <property type="match status" value="1"/>
</dbReference>
<dbReference type="SUPFAM" id="SSF47781">
    <property type="entry name" value="RuvA domain 2-like"/>
    <property type="match status" value="1"/>
</dbReference>
<dbReference type="InterPro" id="IPR000305">
    <property type="entry name" value="GIY-YIG_endonuc"/>
</dbReference>